<dbReference type="EMBL" id="FNEJ01000006">
    <property type="protein sequence ID" value="SDI56023.1"/>
    <property type="molecule type" value="Genomic_DNA"/>
</dbReference>
<dbReference type="Pfam" id="PF13166">
    <property type="entry name" value="AAA_13"/>
    <property type="match status" value="1"/>
</dbReference>
<dbReference type="AlphaFoldDB" id="A0A1G8LK50"/>
<protein>
    <submittedName>
        <fullName evidence="3">Wobble nucleotide-excising tRNase</fullName>
    </submittedName>
</protein>
<evidence type="ECO:0000256" key="1">
    <source>
        <dbReference type="SAM" id="Coils"/>
    </source>
</evidence>
<dbReference type="InterPro" id="IPR026866">
    <property type="entry name" value="CR006_AAA"/>
</dbReference>
<feature type="domain" description="Protein CR006 P-loop" evidence="2">
    <location>
        <begin position="22"/>
        <end position="741"/>
    </location>
</feature>
<dbReference type="RefSeq" id="WP_089845980.1">
    <property type="nucleotide sequence ID" value="NZ_FNEJ01000006.1"/>
</dbReference>
<dbReference type="SUPFAM" id="SSF52540">
    <property type="entry name" value="P-loop containing nucleoside triphosphate hydrolases"/>
    <property type="match status" value="1"/>
</dbReference>
<keyword evidence="4" id="KW-1185">Reference proteome</keyword>
<evidence type="ECO:0000259" key="2">
    <source>
        <dbReference type="Pfam" id="PF13166"/>
    </source>
</evidence>
<dbReference type="Proteomes" id="UP000199093">
    <property type="component" value="Unassembled WGS sequence"/>
</dbReference>
<dbReference type="GO" id="GO:0006302">
    <property type="term" value="P:double-strand break repair"/>
    <property type="evidence" value="ECO:0007669"/>
    <property type="project" value="TreeGrafter"/>
</dbReference>
<dbReference type="GO" id="GO:0000731">
    <property type="term" value="P:DNA synthesis involved in DNA repair"/>
    <property type="evidence" value="ECO:0007669"/>
    <property type="project" value="TreeGrafter"/>
</dbReference>
<accession>A0A1G8LK50</accession>
<dbReference type="PANTHER" id="PTHR32182">
    <property type="entry name" value="DNA REPLICATION AND REPAIR PROTEIN RECF"/>
    <property type="match status" value="1"/>
</dbReference>
<evidence type="ECO:0000313" key="3">
    <source>
        <dbReference type="EMBL" id="SDI56023.1"/>
    </source>
</evidence>
<organism evidence="3 4">
    <name type="scientific">Salipiger marinus</name>
    <dbReference type="NCBI Taxonomy" id="555512"/>
    <lineage>
        <taxon>Bacteria</taxon>
        <taxon>Pseudomonadati</taxon>
        <taxon>Pseudomonadota</taxon>
        <taxon>Alphaproteobacteria</taxon>
        <taxon>Rhodobacterales</taxon>
        <taxon>Roseobacteraceae</taxon>
        <taxon>Salipiger</taxon>
    </lineage>
</organism>
<gene>
    <name evidence="3" type="ORF">SAMN04487993_1006210</name>
</gene>
<sequence length="763" mass="86059">MATISTIKTLSGVGILADKTSKDAIPSFQKFNLVYGFNGTGKSTLSRVFSCLEEGKHHDALPPDCSFEIALDDGVTYKAPSRLEGLEGRVCVFNDDFVERNLRWREGRASSIFYISKEQSDLAAKLRMNQQVLTEKERSRDADQKIADEREKSLKSYRTERAKLIASSLHLGNRRYEARQLEKDYETLLYSKGAKLEADALNSLVDVVRLTAPPPALKTIYIDIEGIYDTVRVARHLAELSIGTVVLEEMVNHPAMVPWLKDGHDYHSENDLDTCLYCGNPITDARKHTLAEALDDQLSKLMKDLKFEEVKASELLFEIKAASEAWPKSTELDLQLAERYASAYRDTNSALHYFIPIIEEARRVLTTRAEQPTSTLPNKLPSLQETEERAELLKEMINRQNAIIIKHNEAFNNFTERQNNARDAIKKHYLADGQDNYDALNKSLAIASERVKSIQKEIDNLESDIAELSAKVRTHGPAADQITKLVRAYLGHGELTIYAADEGYELRRHGKIVKGAPSEGEKTAIALCYFLSSLEADDRSINDLIVVIDDPISSLDTKAMNYACSLILSRLEGAAQLFLLTHNQHCMNEFKKAWRKQAEAEPPTAALLFLDAFIPEGSQVRSARITHLPSQLCAYDSEYHFLCHKMLQFELAVESYSEYWFMMPNVIRRVLDVFLAFKVPGSHPLQQKLKALTKKYPAIDDVRIKALERLIQVESHSDSLDDLISHSSMTIEETRDANAALLELMATSDADHTKAIRRQCKAA</sequence>
<name>A0A1G8LK50_9RHOB</name>
<dbReference type="Gene3D" id="3.40.50.300">
    <property type="entry name" value="P-loop containing nucleotide triphosphate hydrolases"/>
    <property type="match status" value="1"/>
</dbReference>
<reference evidence="3 4" key="1">
    <citation type="submission" date="2016-10" db="EMBL/GenBank/DDBJ databases">
        <authorList>
            <person name="de Groot N.N."/>
        </authorList>
    </citation>
    <scope>NUCLEOTIDE SEQUENCE [LARGE SCALE GENOMIC DNA]</scope>
    <source>
        <strain evidence="3 4">DSM 26424</strain>
    </source>
</reference>
<feature type="coiled-coil region" evidence="1">
    <location>
        <begin position="437"/>
        <end position="471"/>
    </location>
</feature>
<dbReference type="InterPro" id="IPR027417">
    <property type="entry name" value="P-loop_NTPase"/>
</dbReference>
<keyword evidence="1" id="KW-0175">Coiled coil</keyword>
<proteinExistence type="predicted"/>
<dbReference type="OrthoDB" id="9789562at2"/>
<dbReference type="PANTHER" id="PTHR32182:SF0">
    <property type="entry name" value="DNA REPLICATION AND REPAIR PROTEIN RECF"/>
    <property type="match status" value="1"/>
</dbReference>
<evidence type="ECO:0000313" key="4">
    <source>
        <dbReference type="Proteomes" id="UP000199093"/>
    </source>
</evidence>